<organism evidence="2 3">
    <name type="scientific">Peribacillus psychrosaccharolyticus</name>
    <name type="common">Bacillus psychrosaccharolyticus</name>
    <dbReference type="NCBI Taxonomy" id="1407"/>
    <lineage>
        <taxon>Bacteria</taxon>
        <taxon>Bacillati</taxon>
        <taxon>Bacillota</taxon>
        <taxon>Bacilli</taxon>
        <taxon>Bacillales</taxon>
        <taxon>Bacillaceae</taxon>
        <taxon>Peribacillus</taxon>
    </lineage>
</organism>
<dbReference type="PIRSF" id="PIRSF037259">
    <property type="entry name" value="EcsB_ABC"/>
    <property type="match status" value="1"/>
</dbReference>
<dbReference type="EMBL" id="CP068053">
    <property type="protein sequence ID" value="QQT02132.1"/>
    <property type="molecule type" value="Genomic_DNA"/>
</dbReference>
<feature type="transmembrane region" description="Helical" evidence="1">
    <location>
        <begin position="292"/>
        <end position="317"/>
    </location>
</feature>
<feature type="transmembrane region" description="Helical" evidence="1">
    <location>
        <begin position="169"/>
        <end position="184"/>
    </location>
</feature>
<feature type="transmembrane region" description="Helical" evidence="1">
    <location>
        <begin position="56"/>
        <end position="75"/>
    </location>
</feature>
<feature type="transmembrane region" description="Helical" evidence="1">
    <location>
        <begin position="374"/>
        <end position="394"/>
    </location>
</feature>
<keyword evidence="1" id="KW-0472">Membrane</keyword>
<evidence type="ECO:0000313" key="3">
    <source>
        <dbReference type="Proteomes" id="UP000595254"/>
    </source>
</evidence>
<feature type="transmembrane region" description="Helical" evidence="1">
    <location>
        <begin position="190"/>
        <end position="206"/>
    </location>
</feature>
<keyword evidence="1" id="KW-0812">Transmembrane</keyword>
<keyword evidence="3" id="KW-1185">Reference proteome</keyword>
<feature type="transmembrane region" description="Helical" evidence="1">
    <location>
        <begin position="135"/>
        <end position="157"/>
    </location>
</feature>
<feature type="transmembrane region" description="Helical" evidence="1">
    <location>
        <begin position="21"/>
        <end position="44"/>
    </location>
</feature>
<name>A0A974NQI8_PERPY</name>
<feature type="transmembrane region" description="Helical" evidence="1">
    <location>
        <begin position="348"/>
        <end position="368"/>
    </location>
</feature>
<protein>
    <submittedName>
        <fullName evidence="2">ABC transporter permease</fullName>
    </submittedName>
</protein>
<dbReference type="InterPro" id="IPR010288">
    <property type="entry name" value="EcsB_ABC"/>
</dbReference>
<keyword evidence="1" id="KW-1133">Transmembrane helix</keyword>
<accession>A0A974NQI8</accession>
<dbReference type="GO" id="GO:0016020">
    <property type="term" value="C:membrane"/>
    <property type="evidence" value="ECO:0007669"/>
    <property type="project" value="InterPro"/>
</dbReference>
<feature type="transmembrane region" description="Helical" evidence="1">
    <location>
        <begin position="102"/>
        <end position="123"/>
    </location>
</feature>
<sequence>MNSQGLWNERFTLYSKELQKYLKYIFNGHLVFVMIIALGGLGYYYSEWIKTLDSSFPAALIISIVLGILMTRSPVSTFLKEADMVFLLALETKLTGYFKRSIILSIVLQSFLLFIVFIVSMPIYSKVTNAGSTEFLTILGLMIITKCINIGIHWYVLKYQEKSTARIDALIRLVLNIVLLYFALSNVNILLIIAPFILLSALLVYYKKSTRTKSLKWEVLIELEGKRMMNFYRFANLFTDVPSLRGKVARRKWLDWLLVSIPYSPNSSYLYLYARTMLRTNDYAGLLVRLTVIGAVIMMAFPSIWATVFITVLFLYMTGIQLLPVWRQHELKIWVSLYPLPAKMRQEAVVRLVSYFLCVEVIAFTIVMLVTGRFMAAAASAAAGVLFVIFFKGYSRKRMTSF</sequence>
<dbReference type="KEGG" id="ppsr:I6J18_09980"/>
<reference evidence="2 3" key="1">
    <citation type="submission" date="2021-01" db="EMBL/GenBank/DDBJ databases">
        <title>FDA dAtabase for Regulatory Grade micrObial Sequences (FDA-ARGOS): Supporting development and validation of Infectious Disease Dx tests.</title>
        <authorList>
            <person name="Nelson B."/>
            <person name="Plummer A."/>
            <person name="Tallon L."/>
            <person name="Sadzewicz L."/>
            <person name="Zhao X."/>
            <person name="Boylan J."/>
            <person name="Ott S."/>
            <person name="Bowen H."/>
            <person name="Vavikolanu K."/>
            <person name="Mehta A."/>
            <person name="Aluvathingal J."/>
            <person name="Nadendla S."/>
            <person name="Myers T."/>
            <person name="Yan Y."/>
            <person name="Sichtig H."/>
        </authorList>
    </citation>
    <scope>NUCLEOTIDE SEQUENCE [LARGE SCALE GENOMIC DNA]</scope>
    <source>
        <strain evidence="2 3">FDAARGOS_1161</strain>
    </source>
</reference>
<proteinExistence type="predicted"/>
<dbReference type="RefSeq" id="WP_051387841.1">
    <property type="nucleotide sequence ID" value="NZ_CP068053.1"/>
</dbReference>
<evidence type="ECO:0000256" key="1">
    <source>
        <dbReference type="SAM" id="Phobius"/>
    </source>
</evidence>
<dbReference type="Proteomes" id="UP000595254">
    <property type="component" value="Chromosome"/>
</dbReference>
<dbReference type="Pfam" id="PF05975">
    <property type="entry name" value="EcsB"/>
    <property type="match status" value="1"/>
</dbReference>
<gene>
    <name evidence="2" type="ORF">I6J18_09980</name>
</gene>
<dbReference type="AlphaFoldDB" id="A0A974NQI8"/>
<evidence type="ECO:0000313" key="2">
    <source>
        <dbReference type="EMBL" id="QQT02132.1"/>
    </source>
</evidence>